<evidence type="ECO:0000256" key="2">
    <source>
        <dbReference type="ARBA" id="ARBA00022729"/>
    </source>
</evidence>
<dbReference type="Gene3D" id="3.40.190.10">
    <property type="entry name" value="Periplasmic binding protein-like II"/>
    <property type="match status" value="2"/>
</dbReference>
<dbReference type="EMBL" id="FNBM01000001">
    <property type="protein sequence ID" value="SDE91392.1"/>
    <property type="molecule type" value="Genomic_DNA"/>
</dbReference>
<dbReference type="STRING" id="640205.SAMN05216381_0327"/>
<organism evidence="4 5">
    <name type="scientific">Phytopseudomonas seleniipraecipitans</name>
    <dbReference type="NCBI Taxonomy" id="640205"/>
    <lineage>
        <taxon>Bacteria</taxon>
        <taxon>Pseudomonadati</taxon>
        <taxon>Pseudomonadota</taxon>
        <taxon>Gammaproteobacteria</taxon>
        <taxon>Pseudomonadales</taxon>
        <taxon>Pseudomonadaceae</taxon>
        <taxon>Phytopseudomonas</taxon>
    </lineage>
</organism>
<sequence length="290" mass="31511">MRALKLLFGLLLAWSLTTQVQAQCSQHGLRIGVIPKKSMAVLIEEHQPLIDRLRAAVNMAVEIVPASSYESVVDAIVSGGVDIAWLGPASYLLAHQRDLRIEPFASLTINRGYFTPAGHHYQALLLARRETAADLAALRGKRVALSDPASTSGSLVPNVEFSAQQGAALADFFATVIYTGSHDKSLDALLDGKVDAAFVASVRADDYLSSAKIERDTFNVLWRSEPIYYDPYVFSGSLCPELKARIRTAMLTEPEGLAAFLASQNASGITPVSHVEYAPLQRLMQNTPTR</sequence>
<proteinExistence type="inferred from homology"/>
<evidence type="ECO:0000313" key="4">
    <source>
        <dbReference type="EMBL" id="SDE91392.1"/>
    </source>
</evidence>
<dbReference type="PANTHER" id="PTHR35841:SF1">
    <property type="entry name" value="PHOSPHONATES-BINDING PERIPLASMIC PROTEIN"/>
    <property type="match status" value="1"/>
</dbReference>
<dbReference type="GO" id="GO:0043190">
    <property type="term" value="C:ATP-binding cassette (ABC) transporter complex"/>
    <property type="evidence" value="ECO:0007669"/>
    <property type="project" value="InterPro"/>
</dbReference>
<feature type="signal peptide" evidence="3">
    <location>
        <begin position="1"/>
        <end position="22"/>
    </location>
</feature>
<evidence type="ECO:0000256" key="3">
    <source>
        <dbReference type="SAM" id="SignalP"/>
    </source>
</evidence>
<evidence type="ECO:0000313" key="5">
    <source>
        <dbReference type="Proteomes" id="UP000243378"/>
    </source>
</evidence>
<dbReference type="InterPro" id="IPR005770">
    <property type="entry name" value="PhnD"/>
</dbReference>
<gene>
    <name evidence="4" type="ORF">SAMN05216381_0327</name>
</gene>
<feature type="chain" id="PRO_5017397568" evidence="3">
    <location>
        <begin position="23"/>
        <end position="290"/>
    </location>
</feature>
<dbReference type="GO" id="GO:0055085">
    <property type="term" value="P:transmembrane transport"/>
    <property type="evidence" value="ECO:0007669"/>
    <property type="project" value="InterPro"/>
</dbReference>
<dbReference type="CDD" id="cd01071">
    <property type="entry name" value="PBP2_PhnD_like"/>
    <property type="match status" value="1"/>
</dbReference>
<dbReference type="PANTHER" id="PTHR35841">
    <property type="entry name" value="PHOSPHONATES-BINDING PERIPLASMIC PROTEIN"/>
    <property type="match status" value="1"/>
</dbReference>
<keyword evidence="2 3" id="KW-0732">Signal</keyword>
<comment type="similarity">
    <text evidence="1">Belongs to the phosphate/phosphite/phosphonate binding protein family.</text>
</comment>
<dbReference type="NCBIfam" id="TIGR01098">
    <property type="entry name" value="3A0109s03R"/>
    <property type="match status" value="1"/>
</dbReference>
<dbReference type="Pfam" id="PF12974">
    <property type="entry name" value="Phosphonate-bd"/>
    <property type="match status" value="1"/>
</dbReference>
<name>A0A1G7GTC6_9GAMM</name>
<dbReference type="AlphaFoldDB" id="A0A1G7GTC6"/>
<evidence type="ECO:0000256" key="1">
    <source>
        <dbReference type="ARBA" id="ARBA00007162"/>
    </source>
</evidence>
<dbReference type="SUPFAM" id="SSF53850">
    <property type="entry name" value="Periplasmic binding protein-like II"/>
    <property type="match status" value="1"/>
</dbReference>
<protein>
    <submittedName>
        <fullName evidence="4">Phosphonate transport system substrate-binding protein</fullName>
    </submittedName>
</protein>
<dbReference type="OrthoDB" id="5318791at2"/>
<dbReference type="RefSeq" id="WP_092363895.1">
    <property type="nucleotide sequence ID" value="NZ_FNBM01000001.1"/>
</dbReference>
<dbReference type="Proteomes" id="UP000243378">
    <property type="component" value="Unassembled WGS sequence"/>
</dbReference>
<accession>A0A1G7GTC6</accession>
<reference evidence="4 5" key="1">
    <citation type="submission" date="2016-10" db="EMBL/GenBank/DDBJ databases">
        <authorList>
            <person name="de Groot N.N."/>
        </authorList>
    </citation>
    <scope>NUCLEOTIDE SEQUENCE [LARGE SCALE GENOMIC DNA]</scope>
    <source>
        <strain evidence="4 5">LMG 25475</strain>
    </source>
</reference>